<comment type="caution">
    <text evidence="1">The sequence shown here is derived from an EMBL/GenBank/DDBJ whole genome shotgun (WGS) entry which is preliminary data.</text>
</comment>
<evidence type="ECO:0000313" key="2">
    <source>
        <dbReference type="Proteomes" id="UP001229421"/>
    </source>
</evidence>
<evidence type="ECO:0000313" key="1">
    <source>
        <dbReference type="EMBL" id="KAK1405830.1"/>
    </source>
</evidence>
<organism evidence="1 2">
    <name type="scientific">Tagetes erecta</name>
    <name type="common">African marigold</name>
    <dbReference type="NCBI Taxonomy" id="13708"/>
    <lineage>
        <taxon>Eukaryota</taxon>
        <taxon>Viridiplantae</taxon>
        <taxon>Streptophyta</taxon>
        <taxon>Embryophyta</taxon>
        <taxon>Tracheophyta</taxon>
        <taxon>Spermatophyta</taxon>
        <taxon>Magnoliopsida</taxon>
        <taxon>eudicotyledons</taxon>
        <taxon>Gunneridae</taxon>
        <taxon>Pentapetalae</taxon>
        <taxon>asterids</taxon>
        <taxon>campanulids</taxon>
        <taxon>Asterales</taxon>
        <taxon>Asteraceae</taxon>
        <taxon>Asteroideae</taxon>
        <taxon>Heliantheae alliance</taxon>
        <taxon>Tageteae</taxon>
        <taxon>Tagetes</taxon>
    </lineage>
</organism>
<accession>A0AAD8JJW9</accession>
<protein>
    <submittedName>
        <fullName evidence="1">Uncharacterized protein</fullName>
    </submittedName>
</protein>
<gene>
    <name evidence="1" type="ORF">QVD17_42477</name>
</gene>
<name>A0AAD8JJW9_TARER</name>
<dbReference type="AlphaFoldDB" id="A0AAD8JJW9"/>
<dbReference type="EMBL" id="JAUHHV010000024">
    <property type="protein sequence ID" value="KAK1405830.1"/>
    <property type="molecule type" value="Genomic_DNA"/>
</dbReference>
<reference evidence="1" key="1">
    <citation type="journal article" date="2023" name="bioRxiv">
        <title>Improved chromosome-level genome assembly for marigold (Tagetes erecta).</title>
        <authorList>
            <person name="Jiang F."/>
            <person name="Yuan L."/>
            <person name="Wang S."/>
            <person name="Wang H."/>
            <person name="Xu D."/>
            <person name="Wang A."/>
            <person name="Fan W."/>
        </authorList>
    </citation>
    <scope>NUCLEOTIDE SEQUENCE</scope>
    <source>
        <strain evidence="1">WSJ</strain>
        <tissue evidence="1">Leaf</tissue>
    </source>
</reference>
<keyword evidence="2" id="KW-1185">Reference proteome</keyword>
<dbReference type="Proteomes" id="UP001229421">
    <property type="component" value="Unassembled WGS sequence"/>
</dbReference>
<sequence>MVSPFAQGTSSENNVGDRVRTFQARFFNSSSASFHFDRSRCLLLARCLLNEPLLPARPLSLILSKVKKKRRGTTAQWCFYESTELCVTVATRPQGRYLLLLLRWLVKCFLEERQRQRKKRSLLYSRSRNSGAETATLRMRGVLHYFKQNSTILVQSSTSLMGSRQDKQPASLPQLLKEQDEIMLLWNVFWRGFEIKPISFYLKQCAICLQFNKHTLARIVLRFPSLFSWDIIHHSGISPLLNYVGGGCPWMSLGPILHRIRELEEQLVTSEGRNPKERRNQSSQAWISRFTCEGTSERLPGIRKKESRARQGLL</sequence>
<proteinExistence type="predicted"/>